<keyword evidence="8" id="KW-0830">Ubiquinone</keyword>
<keyword evidence="9" id="KW-1185">Reference proteome</keyword>
<keyword evidence="6 7" id="KW-0472">Membrane</keyword>
<dbReference type="PIRSF" id="PIRSF006102">
    <property type="entry name" value="NQR_DE"/>
    <property type="match status" value="1"/>
</dbReference>
<dbReference type="PATRIC" id="fig|889378.3.peg.1796"/>
<feature type="transmembrane region" description="Helical" evidence="7">
    <location>
        <begin position="127"/>
        <end position="147"/>
    </location>
</feature>
<evidence type="ECO:0000313" key="9">
    <source>
        <dbReference type="Proteomes" id="UP000007383"/>
    </source>
</evidence>
<dbReference type="AlphaFoldDB" id="H9UK21"/>
<feature type="transmembrane region" description="Helical" evidence="7">
    <location>
        <begin position="167"/>
        <end position="190"/>
    </location>
</feature>
<dbReference type="GO" id="GO:0012505">
    <property type="term" value="C:endomembrane system"/>
    <property type="evidence" value="ECO:0007669"/>
    <property type="project" value="UniProtKB-SubCell"/>
</dbReference>
<dbReference type="NCBIfam" id="NF009070">
    <property type="entry name" value="PRK12405.1"/>
    <property type="match status" value="1"/>
</dbReference>
<keyword evidence="5 7" id="KW-1133">Transmembrane helix</keyword>
<dbReference type="OrthoDB" id="9790976at2"/>
<organism evidence="8 9">
    <name type="scientific">Spirochaeta africana (strain ATCC 700263 / DSM 8902 / Z-7692)</name>
    <dbReference type="NCBI Taxonomy" id="889378"/>
    <lineage>
        <taxon>Bacteria</taxon>
        <taxon>Pseudomonadati</taxon>
        <taxon>Spirochaetota</taxon>
        <taxon>Spirochaetia</taxon>
        <taxon>Spirochaetales</taxon>
        <taxon>Spirochaetaceae</taxon>
        <taxon>Spirochaeta</taxon>
    </lineage>
</organism>
<dbReference type="PANTHER" id="PTHR30586:SF1">
    <property type="entry name" value="NA(+)-TRANSLOCATING NADH-QUINONE REDUCTASE SUBUNIT D"/>
    <property type="match status" value="1"/>
</dbReference>
<protein>
    <submittedName>
        <fullName evidence="8">Na+-transporting NADH:ubiquinone oxidoreductase, subunit NqrD</fullName>
    </submittedName>
</protein>
<evidence type="ECO:0000256" key="1">
    <source>
        <dbReference type="ARBA" id="ARBA00004127"/>
    </source>
</evidence>
<accession>H9UK21</accession>
<feature type="transmembrane region" description="Helical" evidence="7">
    <location>
        <begin position="38"/>
        <end position="59"/>
    </location>
</feature>
<sequence>MSQSGQILKENVWDNNPILIQILGICSTLAVTNLLVNTFIMTIGVIFVTAFTNLTVSLLKSLFPRKVRMIVQTLIIAFYVIIVDILLRAYMPEIHTALGPYVGLIITNCIIMGRAEAFAQSNPPLISFWDGVTSGLGYMAVLMLIAFVRELLGFGSLFGVQVLPGWFTPWTIMVMPPSAFFAVGLLLWGVKSIMLRNEHPSPQGAKK</sequence>
<dbReference type="NCBIfam" id="NF006777">
    <property type="entry name" value="PRK09292.1"/>
    <property type="match status" value="1"/>
</dbReference>
<dbReference type="GO" id="GO:0005886">
    <property type="term" value="C:plasma membrane"/>
    <property type="evidence" value="ECO:0007669"/>
    <property type="project" value="TreeGrafter"/>
</dbReference>
<keyword evidence="3 7" id="KW-0812">Transmembrane</keyword>
<proteinExistence type="predicted"/>
<dbReference type="KEGG" id="sfc:Spiaf_1807"/>
<reference evidence="9" key="1">
    <citation type="journal article" date="2013" name="Stand. Genomic Sci.">
        <title>Complete genome sequence of the halophilic bacterium Spirochaeta africana type strain (Z-7692(T)) from the alkaline Lake Magadi in the East African Rift.</title>
        <authorList>
            <person name="Liolos K."/>
            <person name="Abt B."/>
            <person name="Scheuner C."/>
            <person name="Teshima H."/>
            <person name="Held B."/>
            <person name="Lapidus A."/>
            <person name="Nolan M."/>
            <person name="Lucas S."/>
            <person name="Deshpande S."/>
            <person name="Cheng J.F."/>
            <person name="Tapia R."/>
            <person name="Goodwin L.A."/>
            <person name="Pitluck S."/>
            <person name="Pagani I."/>
            <person name="Ivanova N."/>
            <person name="Mavromatis K."/>
            <person name="Mikhailova N."/>
            <person name="Huntemann M."/>
            <person name="Pati A."/>
            <person name="Chen A."/>
            <person name="Palaniappan K."/>
            <person name="Land M."/>
            <person name="Rohde M."/>
            <person name="Tindall B.J."/>
            <person name="Detter J.C."/>
            <person name="Goker M."/>
            <person name="Bristow J."/>
            <person name="Eisen J.A."/>
            <person name="Markowitz V."/>
            <person name="Hugenholtz P."/>
            <person name="Woyke T."/>
            <person name="Klenk H.P."/>
            <person name="Kyrpides N.C."/>
        </authorList>
    </citation>
    <scope>NUCLEOTIDE SEQUENCE</scope>
    <source>
        <strain evidence="9">ATCC 700263 / DSM 8902 / Z-7692</strain>
    </source>
</reference>
<feature type="transmembrane region" description="Helical" evidence="7">
    <location>
        <begin position="97"/>
        <end position="115"/>
    </location>
</feature>
<dbReference type="PANTHER" id="PTHR30586">
    <property type="entry name" value="ELECTRON TRANSPORT COMPLEX PROTEIN RNFE"/>
    <property type="match status" value="1"/>
</dbReference>
<gene>
    <name evidence="8" type="ordered locus">Spiaf_1807</name>
</gene>
<keyword evidence="2" id="KW-0813">Transport</keyword>
<evidence type="ECO:0000256" key="6">
    <source>
        <dbReference type="ARBA" id="ARBA00023136"/>
    </source>
</evidence>
<dbReference type="EMBL" id="CP003282">
    <property type="protein sequence ID" value="AFG37864.1"/>
    <property type="molecule type" value="Genomic_DNA"/>
</dbReference>
<keyword evidence="4" id="KW-1278">Translocase</keyword>
<comment type="subcellular location">
    <subcellularLocation>
        <location evidence="1">Endomembrane system</location>
        <topology evidence="1">Multi-pass membrane protein</topology>
    </subcellularLocation>
</comment>
<name>H9UK21_SPIAZ</name>
<dbReference type="InterPro" id="IPR003667">
    <property type="entry name" value="NqrDE/RnfAE"/>
</dbReference>
<dbReference type="eggNOG" id="COG1347">
    <property type="taxonomic scope" value="Bacteria"/>
</dbReference>
<evidence type="ECO:0000256" key="3">
    <source>
        <dbReference type="ARBA" id="ARBA00022692"/>
    </source>
</evidence>
<dbReference type="Pfam" id="PF02508">
    <property type="entry name" value="Rnf-Nqr"/>
    <property type="match status" value="1"/>
</dbReference>
<evidence type="ECO:0000256" key="5">
    <source>
        <dbReference type="ARBA" id="ARBA00022989"/>
    </source>
</evidence>
<dbReference type="RefSeq" id="WP_014455847.1">
    <property type="nucleotide sequence ID" value="NC_017098.1"/>
</dbReference>
<feature type="transmembrane region" description="Helical" evidence="7">
    <location>
        <begin position="71"/>
        <end position="91"/>
    </location>
</feature>
<evidence type="ECO:0000256" key="2">
    <source>
        <dbReference type="ARBA" id="ARBA00022448"/>
    </source>
</evidence>
<dbReference type="Proteomes" id="UP000007383">
    <property type="component" value="Chromosome"/>
</dbReference>
<dbReference type="STRING" id="889378.Spiaf_1807"/>
<evidence type="ECO:0000256" key="7">
    <source>
        <dbReference type="SAM" id="Phobius"/>
    </source>
</evidence>
<evidence type="ECO:0000313" key="8">
    <source>
        <dbReference type="EMBL" id="AFG37864.1"/>
    </source>
</evidence>
<dbReference type="HOGENOM" id="CLU_046659_1_1_12"/>
<evidence type="ECO:0000256" key="4">
    <source>
        <dbReference type="ARBA" id="ARBA00022967"/>
    </source>
</evidence>